<keyword evidence="2" id="KW-0472">Membrane</keyword>
<dbReference type="RefSeq" id="WP_343131735.1">
    <property type="nucleotide sequence ID" value="NZ_JBCITK010000001.1"/>
</dbReference>
<accession>A0ABU9VN50</accession>
<name>A0ABU9VN50_9BACI</name>
<protein>
    <submittedName>
        <fullName evidence="3">Uncharacterized protein</fullName>
    </submittedName>
</protein>
<gene>
    <name evidence="3" type="ORF">MKY91_18400</name>
</gene>
<keyword evidence="2" id="KW-1133">Transmembrane helix</keyword>
<evidence type="ECO:0000256" key="2">
    <source>
        <dbReference type="SAM" id="Phobius"/>
    </source>
</evidence>
<evidence type="ECO:0000313" key="3">
    <source>
        <dbReference type="EMBL" id="MEN0645135.1"/>
    </source>
</evidence>
<organism evidence="3 4">
    <name type="scientific">Alkalicoccobacillus gibsonii</name>
    <dbReference type="NCBI Taxonomy" id="79881"/>
    <lineage>
        <taxon>Bacteria</taxon>
        <taxon>Bacillati</taxon>
        <taxon>Bacillota</taxon>
        <taxon>Bacilli</taxon>
        <taxon>Bacillales</taxon>
        <taxon>Bacillaceae</taxon>
        <taxon>Alkalicoccobacillus</taxon>
    </lineage>
</organism>
<comment type="caution">
    <text evidence="3">The sequence shown here is derived from an EMBL/GenBank/DDBJ whole genome shotgun (WGS) entry which is preliminary data.</text>
</comment>
<reference evidence="3 4" key="1">
    <citation type="submission" date="2024-03" db="EMBL/GenBank/DDBJ databases">
        <title>Bacilli Hybrid Assemblies.</title>
        <authorList>
            <person name="Kovac J."/>
        </authorList>
    </citation>
    <scope>NUCLEOTIDE SEQUENCE [LARGE SCALE GENOMIC DNA]</scope>
    <source>
        <strain evidence="3 4">FSL R7-0666</strain>
    </source>
</reference>
<feature type="transmembrane region" description="Helical" evidence="2">
    <location>
        <begin position="5"/>
        <end position="25"/>
    </location>
</feature>
<evidence type="ECO:0000313" key="4">
    <source>
        <dbReference type="Proteomes" id="UP001418796"/>
    </source>
</evidence>
<sequence>MKKKIAVGSTVFITLICAVVIYLGLTQNSLLSKETPESESTRELGTATEESNGIIEYEPSTERIAFQEGEEERVREILKEQHENLNTLAGWGAVERLDHTSLAEQDKWRGLKADVEWLSQHGLAPSEAINDMKNAKVLMEVSEEHEDEMSVRYLHRIFHDLDAHVNETKVDKIWDVTYAYGSEGEIDKVYNYISDFK</sequence>
<feature type="region of interest" description="Disordered" evidence="1">
    <location>
        <begin position="32"/>
        <end position="52"/>
    </location>
</feature>
<keyword evidence="2" id="KW-0812">Transmembrane</keyword>
<keyword evidence="4" id="KW-1185">Reference proteome</keyword>
<proteinExistence type="predicted"/>
<dbReference type="EMBL" id="JBCITK010000001">
    <property type="protein sequence ID" value="MEN0645135.1"/>
    <property type="molecule type" value="Genomic_DNA"/>
</dbReference>
<dbReference type="Proteomes" id="UP001418796">
    <property type="component" value="Unassembled WGS sequence"/>
</dbReference>
<evidence type="ECO:0000256" key="1">
    <source>
        <dbReference type="SAM" id="MobiDB-lite"/>
    </source>
</evidence>